<evidence type="ECO:0000313" key="1">
    <source>
        <dbReference type="EMBL" id="KPV42138.1"/>
    </source>
</evidence>
<proteinExistence type="predicted"/>
<evidence type="ECO:0000313" key="2">
    <source>
        <dbReference type="Proteomes" id="UP000050482"/>
    </source>
</evidence>
<dbReference type="RefSeq" id="WP_054970763.1">
    <property type="nucleotide sequence ID" value="NZ_LJCO01000082.1"/>
</dbReference>
<dbReference type="AlphaFoldDB" id="A0A0P9ETI2"/>
<reference evidence="1 2" key="1">
    <citation type="submission" date="2015-09" db="EMBL/GenBank/DDBJ databases">
        <title>Draft genome sequence of Alicyclobacillus ferrooxydans DSM 22381.</title>
        <authorList>
            <person name="Hemp J."/>
        </authorList>
    </citation>
    <scope>NUCLEOTIDE SEQUENCE [LARGE SCALE GENOMIC DNA]</scope>
    <source>
        <strain evidence="1 2">TC-34</strain>
    </source>
</reference>
<sequence>MKSKFQWTNSMTFVIVVAVILLIGASLVPMRSSLGQGINERVIDAWYGVYNLDTKTYQFRLVFNDGSQIEIPMKSIPQTDFVTKSDSTTMLTNPNIIPAIQAAYQADSKTLQTFLGTYNNAPAVLHPFSDAPVAYSVGVIQAMAKAGFNPKSVGGPNIVPGSVPVAKLNGGSLQIDTAADGNTITQCHPGQVPLQLAQWQISQNH</sequence>
<dbReference type="EMBL" id="LJCO01000082">
    <property type="protein sequence ID" value="KPV42138.1"/>
    <property type="molecule type" value="Genomic_DNA"/>
</dbReference>
<dbReference type="OrthoDB" id="2990427at2"/>
<dbReference type="PATRIC" id="fig|471514.4.peg.1484"/>
<organism evidence="1 2">
    <name type="scientific">Alicyclobacillus ferrooxydans</name>
    <dbReference type="NCBI Taxonomy" id="471514"/>
    <lineage>
        <taxon>Bacteria</taxon>
        <taxon>Bacillati</taxon>
        <taxon>Bacillota</taxon>
        <taxon>Bacilli</taxon>
        <taxon>Bacillales</taxon>
        <taxon>Alicyclobacillaceae</taxon>
        <taxon>Alicyclobacillus</taxon>
    </lineage>
</organism>
<keyword evidence="2" id="KW-1185">Reference proteome</keyword>
<accession>A0A0P9ETI2</accession>
<comment type="caution">
    <text evidence="1">The sequence shown here is derived from an EMBL/GenBank/DDBJ whole genome shotgun (WGS) entry which is preliminary data.</text>
</comment>
<gene>
    <name evidence="1" type="ORF">AN477_19000</name>
</gene>
<name>A0A0P9ETI2_9BACL</name>
<protein>
    <submittedName>
        <fullName evidence="1">Uncharacterized protein</fullName>
    </submittedName>
</protein>
<dbReference type="Proteomes" id="UP000050482">
    <property type="component" value="Unassembled WGS sequence"/>
</dbReference>